<reference evidence="1" key="1">
    <citation type="journal article" date="2015" name="Nature">
        <title>Complex archaea that bridge the gap between prokaryotes and eukaryotes.</title>
        <authorList>
            <person name="Spang A."/>
            <person name="Saw J.H."/>
            <person name="Jorgensen S.L."/>
            <person name="Zaremba-Niedzwiedzka K."/>
            <person name="Martijn J."/>
            <person name="Lind A.E."/>
            <person name="van Eijk R."/>
            <person name="Schleper C."/>
            <person name="Guy L."/>
            <person name="Ettema T.J."/>
        </authorList>
    </citation>
    <scope>NUCLEOTIDE SEQUENCE</scope>
</reference>
<gene>
    <name evidence="1" type="ORF">LCGC14_0399030</name>
</gene>
<evidence type="ECO:0000313" key="1">
    <source>
        <dbReference type="EMBL" id="KKN73587.1"/>
    </source>
</evidence>
<dbReference type="AlphaFoldDB" id="A0A0F9TFH0"/>
<proteinExistence type="predicted"/>
<dbReference type="EMBL" id="LAZR01000341">
    <property type="protein sequence ID" value="KKN73587.1"/>
    <property type="molecule type" value="Genomic_DNA"/>
</dbReference>
<name>A0A0F9TFH0_9ZZZZ</name>
<organism evidence="1">
    <name type="scientific">marine sediment metagenome</name>
    <dbReference type="NCBI Taxonomy" id="412755"/>
    <lineage>
        <taxon>unclassified sequences</taxon>
        <taxon>metagenomes</taxon>
        <taxon>ecological metagenomes</taxon>
    </lineage>
</organism>
<comment type="caution">
    <text evidence="1">The sequence shown here is derived from an EMBL/GenBank/DDBJ whole genome shotgun (WGS) entry which is preliminary data.</text>
</comment>
<protein>
    <submittedName>
        <fullName evidence="1">Uncharacterized protein</fullName>
    </submittedName>
</protein>
<sequence>MEIYFIPIMPRTWQEFPTAEKTVNDQRFEDMVDKHIKKYLKAWKDLANL</sequence>
<accession>A0A0F9TFH0</accession>